<dbReference type="GO" id="GO:0034605">
    <property type="term" value="P:cellular response to heat"/>
    <property type="evidence" value="ECO:0000318"/>
    <property type="project" value="GO_Central"/>
</dbReference>
<dbReference type="PROSITE" id="PS00434">
    <property type="entry name" value="HSF_DOMAIN"/>
    <property type="match status" value="1"/>
</dbReference>
<dbReference type="InterPro" id="IPR000232">
    <property type="entry name" value="HSF_DNA-bd"/>
</dbReference>
<gene>
    <name evidence="15" type="ORF">MIMGU_mgv1a008889mg</name>
</gene>
<evidence type="ECO:0000256" key="5">
    <source>
        <dbReference type="ARBA" id="ARBA00023016"/>
    </source>
</evidence>
<evidence type="ECO:0000313" key="16">
    <source>
        <dbReference type="Proteomes" id="UP000030748"/>
    </source>
</evidence>
<evidence type="ECO:0000313" key="15">
    <source>
        <dbReference type="EMBL" id="EYU28392.1"/>
    </source>
</evidence>
<accession>A0A022QI69</accession>
<dbReference type="SUPFAM" id="SSF46785">
    <property type="entry name" value="Winged helix' DNA-binding domain"/>
    <property type="match status" value="1"/>
</dbReference>
<dbReference type="Gene3D" id="1.10.10.10">
    <property type="entry name" value="Winged helix-like DNA-binding domain superfamily/Winged helix DNA-binding domain"/>
    <property type="match status" value="1"/>
</dbReference>
<keyword evidence="8" id="KW-0804">Transcription</keyword>
<evidence type="ECO:0000256" key="9">
    <source>
        <dbReference type="ARBA" id="ARBA00023242"/>
    </source>
</evidence>
<evidence type="ECO:0000256" key="7">
    <source>
        <dbReference type="ARBA" id="ARBA00023159"/>
    </source>
</evidence>
<keyword evidence="5" id="KW-0346">Stress response</keyword>
<dbReference type="InterPro" id="IPR036388">
    <property type="entry name" value="WH-like_DNA-bd_sf"/>
</dbReference>
<sequence>MECSVNAEIGLKMVGSDGGVFVKEEPLIILDGDENLGSGFDGGAAAVPMEGLRENNAPPPFLKKTFEMVDDHHTDAVISWSSTRLSFVVWDPHKFSTDLLPKHFKHNNFSSFVRQLNTYGFRKIDADRWEFANEGFQQGKKHLLKNIKRRKHNHQSCHLEYSTKHGFEAELEKLRTEQRTLRTEVAKLRQQQETTMDHLAAVKERLRMHETRQNHMAVFVVNSLRDPAFFQCFVDKLKKRERVSGGGGILKKRRLEVDSTRTVDSGEIVDVSVVDDDDECKRLRVSSDESGGSRLMEMKVDTASETNSVSSENFVLWEKLMEDDMIYEDDQETKEQYDIVSELEDLISKPMRNIVGPLG</sequence>
<keyword evidence="16" id="KW-1185">Reference proteome</keyword>
<dbReference type="PANTHER" id="PTHR10015">
    <property type="entry name" value="HEAT SHOCK TRANSCRIPTION FACTOR"/>
    <property type="match status" value="1"/>
</dbReference>
<evidence type="ECO:0000256" key="12">
    <source>
        <dbReference type="RuleBase" id="RU004020"/>
    </source>
</evidence>
<dbReference type="GO" id="GO:0005634">
    <property type="term" value="C:nucleus"/>
    <property type="evidence" value="ECO:0000318"/>
    <property type="project" value="GO_Central"/>
</dbReference>
<dbReference type="GO" id="GO:0003700">
    <property type="term" value="F:DNA-binding transcription factor activity"/>
    <property type="evidence" value="ECO:0000318"/>
    <property type="project" value="GO_Central"/>
</dbReference>
<comment type="similarity">
    <text evidence="2 12">Belongs to the HSF family.</text>
</comment>
<evidence type="ECO:0000256" key="13">
    <source>
        <dbReference type="SAM" id="Coils"/>
    </source>
</evidence>
<comment type="subcellular location">
    <subcellularLocation>
        <location evidence="1">Nucleus</location>
    </subcellularLocation>
</comment>
<dbReference type="OrthoDB" id="60033at2759"/>
<protein>
    <recommendedName>
        <fullName evidence="11">Heat stress transcription factor</fullName>
    </recommendedName>
</protein>
<dbReference type="GO" id="GO:0043565">
    <property type="term" value="F:sequence-specific DNA binding"/>
    <property type="evidence" value="ECO:0007669"/>
    <property type="project" value="InterPro"/>
</dbReference>
<dbReference type="Proteomes" id="UP000030748">
    <property type="component" value="Unassembled WGS sequence"/>
</dbReference>
<dbReference type="OMA" id="RMHETRQ"/>
<keyword evidence="3" id="KW-0597">Phosphoprotein</keyword>
<dbReference type="FunFam" id="1.10.10.10:FF:000057">
    <property type="entry name" value="Heat shock transcription factor 1"/>
    <property type="match status" value="1"/>
</dbReference>
<dbReference type="AlphaFoldDB" id="A0A022QI69"/>
<keyword evidence="6" id="KW-0238">DNA-binding</keyword>
<keyword evidence="13" id="KW-0175">Coiled coil</keyword>
<keyword evidence="4" id="KW-0805">Transcription regulation</keyword>
<keyword evidence="7" id="KW-0010">Activator</keyword>
<evidence type="ECO:0000256" key="3">
    <source>
        <dbReference type="ARBA" id="ARBA00022553"/>
    </source>
</evidence>
<comment type="function">
    <text evidence="10">DNA-binding protein that specifically binds heat shock promoter elements (HSE) and activates transcription.</text>
</comment>
<dbReference type="STRING" id="4155.A0A022QI69"/>
<keyword evidence="9" id="KW-0539">Nucleus</keyword>
<organism evidence="15 16">
    <name type="scientific">Erythranthe guttata</name>
    <name type="common">Yellow monkey flower</name>
    <name type="synonym">Mimulus guttatus</name>
    <dbReference type="NCBI Taxonomy" id="4155"/>
    <lineage>
        <taxon>Eukaryota</taxon>
        <taxon>Viridiplantae</taxon>
        <taxon>Streptophyta</taxon>
        <taxon>Embryophyta</taxon>
        <taxon>Tracheophyta</taxon>
        <taxon>Spermatophyta</taxon>
        <taxon>Magnoliopsida</taxon>
        <taxon>eudicotyledons</taxon>
        <taxon>Gunneridae</taxon>
        <taxon>Pentapetalae</taxon>
        <taxon>asterids</taxon>
        <taxon>lamiids</taxon>
        <taxon>Lamiales</taxon>
        <taxon>Phrymaceae</taxon>
        <taxon>Erythranthe</taxon>
    </lineage>
</organism>
<dbReference type="KEGG" id="egt:105967974"/>
<dbReference type="SMART" id="SM00415">
    <property type="entry name" value="HSF"/>
    <property type="match status" value="1"/>
</dbReference>
<dbReference type="EMBL" id="KI631414">
    <property type="protein sequence ID" value="EYU28392.1"/>
    <property type="molecule type" value="Genomic_DNA"/>
</dbReference>
<evidence type="ECO:0000256" key="8">
    <source>
        <dbReference type="ARBA" id="ARBA00023163"/>
    </source>
</evidence>
<feature type="domain" description="HSF-type DNA-binding" evidence="14">
    <location>
        <begin position="100"/>
        <end position="124"/>
    </location>
</feature>
<dbReference type="PANTHER" id="PTHR10015:SF448">
    <property type="entry name" value="HEAT STRESS TRANSCRIPTION FACTOR A-7A-LIKE"/>
    <property type="match status" value="1"/>
</dbReference>
<dbReference type="PRINTS" id="PR00056">
    <property type="entry name" value="HSFDOMAIN"/>
</dbReference>
<evidence type="ECO:0000256" key="4">
    <source>
        <dbReference type="ARBA" id="ARBA00023015"/>
    </source>
</evidence>
<feature type="coiled-coil region" evidence="13">
    <location>
        <begin position="164"/>
        <end position="191"/>
    </location>
</feature>
<dbReference type="Pfam" id="PF00447">
    <property type="entry name" value="HSF_DNA-bind"/>
    <property type="match status" value="1"/>
</dbReference>
<dbReference type="eggNOG" id="KOG0627">
    <property type="taxonomic scope" value="Eukaryota"/>
</dbReference>
<evidence type="ECO:0000256" key="11">
    <source>
        <dbReference type="ARBA" id="ARBA00081483"/>
    </source>
</evidence>
<proteinExistence type="inferred from homology"/>
<name>A0A022QI69_ERYGU</name>
<evidence type="ECO:0000256" key="2">
    <source>
        <dbReference type="ARBA" id="ARBA00006403"/>
    </source>
</evidence>
<evidence type="ECO:0000259" key="14">
    <source>
        <dbReference type="PROSITE" id="PS00434"/>
    </source>
</evidence>
<evidence type="ECO:0000256" key="10">
    <source>
        <dbReference type="ARBA" id="ARBA00055747"/>
    </source>
</evidence>
<dbReference type="PhylomeDB" id="A0A022QI69"/>
<dbReference type="InterPro" id="IPR036390">
    <property type="entry name" value="WH_DNA-bd_sf"/>
</dbReference>
<evidence type="ECO:0000256" key="6">
    <source>
        <dbReference type="ARBA" id="ARBA00023125"/>
    </source>
</evidence>
<evidence type="ECO:0000256" key="1">
    <source>
        <dbReference type="ARBA" id="ARBA00004123"/>
    </source>
</evidence>
<reference evidence="15 16" key="1">
    <citation type="journal article" date="2013" name="Proc. Natl. Acad. Sci. U.S.A.">
        <title>Fine-scale variation in meiotic recombination in Mimulus inferred from population shotgun sequencing.</title>
        <authorList>
            <person name="Hellsten U."/>
            <person name="Wright K.M."/>
            <person name="Jenkins J."/>
            <person name="Shu S."/>
            <person name="Yuan Y."/>
            <person name="Wessler S.R."/>
            <person name="Schmutz J."/>
            <person name="Willis J.H."/>
            <person name="Rokhsar D.S."/>
        </authorList>
    </citation>
    <scope>NUCLEOTIDE SEQUENCE [LARGE SCALE GENOMIC DNA]</scope>
    <source>
        <strain evidence="16">cv. DUN x IM62</strain>
    </source>
</reference>